<dbReference type="Proteomes" id="UP001138751">
    <property type="component" value="Unassembled WGS sequence"/>
</dbReference>
<evidence type="ECO:0000313" key="1">
    <source>
        <dbReference type="EMBL" id="MBR0673342.1"/>
    </source>
</evidence>
<protein>
    <submittedName>
        <fullName evidence="1">Uncharacterized protein</fullName>
    </submittedName>
</protein>
<comment type="caution">
    <text evidence="1">The sequence shown here is derived from an EMBL/GenBank/DDBJ whole genome shotgun (WGS) entry which is preliminary data.</text>
</comment>
<sequence>MAARRRAATRPLDAALVRLQTMAARGSQPNRMAREVELIVDEWLGEADADPADVKARLDELHEQLASGVVDAEEQVSYVDPDEAAAVKQAGVTLAALVATRDAVERARDAM</sequence>
<dbReference type="RefSeq" id="WP_211863750.1">
    <property type="nucleotide sequence ID" value="NZ_JAAEDM010000067.1"/>
</dbReference>
<reference evidence="1" key="1">
    <citation type="submission" date="2020-01" db="EMBL/GenBank/DDBJ databases">
        <authorList>
            <person name="Rat A."/>
        </authorList>
    </citation>
    <scope>NUCLEOTIDE SEQUENCE</scope>
    <source>
        <strain evidence="1">LMG 31231</strain>
    </source>
</reference>
<reference evidence="1" key="2">
    <citation type="journal article" date="2021" name="Syst. Appl. Microbiol.">
        <title>Roseomonas hellenica sp. nov., isolated from roots of wild-growing Alkanna tinctoria.</title>
        <authorList>
            <person name="Rat A."/>
            <person name="Naranjo H.D."/>
            <person name="Lebbe L."/>
            <person name="Cnockaert M."/>
            <person name="Krigas N."/>
            <person name="Grigoriadou K."/>
            <person name="Maloupa E."/>
            <person name="Willems A."/>
        </authorList>
    </citation>
    <scope>NUCLEOTIDE SEQUENCE</scope>
    <source>
        <strain evidence="1">LMG 31231</strain>
    </source>
</reference>
<proteinExistence type="predicted"/>
<keyword evidence="2" id="KW-1185">Reference proteome</keyword>
<evidence type="ECO:0000313" key="2">
    <source>
        <dbReference type="Proteomes" id="UP001138751"/>
    </source>
</evidence>
<dbReference type="EMBL" id="JAAEDM010000067">
    <property type="protein sequence ID" value="MBR0673342.1"/>
    <property type="molecule type" value="Genomic_DNA"/>
</dbReference>
<accession>A0A9X9X1R3</accession>
<name>A0A9X9X1R3_9PROT</name>
<gene>
    <name evidence="1" type="ORF">GXW76_19360</name>
</gene>
<organism evidence="1 2">
    <name type="scientific">Neoroseomonas soli</name>
    <dbReference type="NCBI Taxonomy" id="1081025"/>
    <lineage>
        <taxon>Bacteria</taxon>
        <taxon>Pseudomonadati</taxon>
        <taxon>Pseudomonadota</taxon>
        <taxon>Alphaproteobacteria</taxon>
        <taxon>Acetobacterales</taxon>
        <taxon>Acetobacteraceae</taxon>
        <taxon>Neoroseomonas</taxon>
    </lineage>
</organism>
<dbReference type="AlphaFoldDB" id="A0A9X9X1R3"/>